<evidence type="ECO:0000256" key="2">
    <source>
        <dbReference type="SAM" id="SignalP"/>
    </source>
</evidence>
<dbReference type="Proteomes" id="UP000663929">
    <property type="component" value="Chromosome"/>
</dbReference>
<keyword evidence="2" id="KW-0732">Signal</keyword>
<dbReference type="PANTHER" id="PTHR38834:SF3">
    <property type="entry name" value="SOLUTE-BINDING PROTEIN FAMILY 3_N-TERMINAL DOMAIN-CONTAINING PROTEIN"/>
    <property type="match status" value="1"/>
</dbReference>
<feature type="chain" id="PRO_5035280619" evidence="2">
    <location>
        <begin position="26"/>
        <end position="295"/>
    </location>
</feature>
<dbReference type="SUPFAM" id="SSF53850">
    <property type="entry name" value="Periplasmic binding protein-like II"/>
    <property type="match status" value="1"/>
</dbReference>
<gene>
    <name evidence="4" type="ORF">J3U87_15610</name>
</gene>
<evidence type="ECO:0000313" key="5">
    <source>
        <dbReference type="Proteomes" id="UP000663929"/>
    </source>
</evidence>
<dbReference type="KEGG" id="scor:J3U87_15610"/>
<feature type="region of interest" description="Disordered" evidence="1">
    <location>
        <begin position="24"/>
        <end position="52"/>
    </location>
</feature>
<evidence type="ECO:0000313" key="4">
    <source>
        <dbReference type="EMBL" id="QTD53874.1"/>
    </source>
</evidence>
<dbReference type="PANTHER" id="PTHR38834">
    <property type="entry name" value="PERIPLASMIC SUBSTRATE BINDING PROTEIN FAMILY 3"/>
    <property type="match status" value="1"/>
</dbReference>
<accession>A0A8A4TXQ1</accession>
<proteinExistence type="predicted"/>
<feature type="signal peptide" evidence="2">
    <location>
        <begin position="1"/>
        <end position="25"/>
    </location>
</feature>
<feature type="domain" description="Solute-binding protein family 3/N-terminal" evidence="3">
    <location>
        <begin position="66"/>
        <end position="278"/>
    </location>
</feature>
<dbReference type="InterPro" id="IPR001638">
    <property type="entry name" value="Solute-binding_3/MltF_N"/>
</dbReference>
<protein>
    <submittedName>
        <fullName evidence="4">Transporter substrate-binding domain-containing protein</fullName>
    </submittedName>
</protein>
<reference evidence="4" key="1">
    <citation type="submission" date="2021-03" db="EMBL/GenBank/DDBJ databases">
        <title>Acanthopleuribacteraceae sp. M133.</title>
        <authorList>
            <person name="Wang G."/>
        </authorList>
    </citation>
    <scope>NUCLEOTIDE SEQUENCE</scope>
    <source>
        <strain evidence="4">M133</strain>
    </source>
</reference>
<evidence type="ECO:0000256" key="1">
    <source>
        <dbReference type="SAM" id="MobiDB-lite"/>
    </source>
</evidence>
<organism evidence="4 5">
    <name type="scientific">Sulfidibacter corallicola</name>
    <dbReference type="NCBI Taxonomy" id="2818388"/>
    <lineage>
        <taxon>Bacteria</taxon>
        <taxon>Pseudomonadati</taxon>
        <taxon>Acidobacteriota</taxon>
        <taxon>Holophagae</taxon>
        <taxon>Acanthopleuribacterales</taxon>
        <taxon>Acanthopleuribacteraceae</taxon>
        <taxon>Sulfidibacter</taxon>
    </lineage>
</organism>
<dbReference type="RefSeq" id="WP_237383974.1">
    <property type="nucleotide sequence ID" value="NZ_CP071793.1"/>
</dbReference>
<dbReference type="Pfam" id="PF00497">
    <property type="entry name" value="SBP_bac_3"/>
    <property type="match status" value="1"/>
</dbReference>
<evidence type="ECO:0000259" key="3">
    <source>
        <dbReference type="Pfam" id="PF00497"/>
    </source>
</evidence>
<dbReference type="AlphaFoldDB" id="A0A8A4TXQ1"/>
<name>A0A8A4TXQ1_SULCO</name>
<sequence length="295" mass="34051">MWFLGRILRLLPLLMWLPLAGQSHPPPGSPNRDSKAAAPARQTTDQSDHLQDRDRELLGTVRISTGEWPPYNGQNLPHYGSANRIVEEAFRLANIEVVFSFYPWTRAYSLVKEGHWDASSVWAHQPGRENDFVFSEPIFEATQVFFHLKTTPLEWTELEDLRHWRIGGTLGYTYPVLTKAENEGLLTMERASSDILNFRKLLAGRIDLFTIERHVGLYLRKYHLSSFESRRLTHHPKPVSQIPMYLIISKKVPRHREILARFNRGLETLKKEGLLDAYLAETIPIAPNPQPRTPE</sequence>
<dbReference type="Gene3D" id="3.40.190.10">
    <property type="entry name" value="Periplasmic binding protein-like II"/>
    <property type="match status" value="2"/>
</dbReference>
<dbReference type="EMBL" id="CP071793">
    <property type="protein sequence ID" value="QTD53874.1"/>
    <property type="molecule type" value="Genomic_DNA"/>
</dbReference>
<keyword evidence="5" id="KW-1185">Reference proteome</keyword>